<dbReference type="RefSeq" id="WP_127887984.1">
    <property type="nucleotide sequence ID" value="NZ_CP028137.1"/>
</dbReference>
<accession>A0A3Q9UUR7</accession>
<protein>
    <recommendedName>
        <fullName evidence="3">Ribbon-helix-helix protein CopG domain-containing protein</fullName>
    </recommendedName>
</protein>
<sequence>MNSTPQTNPLIGGPVSDDEQRAYSAWAKRIEAGRYEPAADGEVFEGAAAAENATELLESLIGADSLSEAIGRGRPGLEGRAGGGPSVTRQVRLSQDLDARLAARAAGEDVELSVNVCRALDDYLRPTA</sequence>
<gene>
    <name evidence="1" type="ORF">C1I64_16815</name>
</gene>
<evidence type="ECO:0000313" key="1">
    <source>
        <dbReference type="EMBL" id="AZZ53533.1"/>
    </source>
</evidence>
<dbReference type="AlphaFoldDB" id="A0A3Q9UUR7"/>
<reference evidence="1 2" key="1">
    <citation type="submission" date="2018-03" db="EMBL/GenBank/DDBJ databases">
        <title>Bacteriophage NCPPB3778 and a type I-E CRISPR drive the evolution of the US Biological Select Agent, Rathayibacter toxicus.</title>
        <authorList>
            <person name="Davis E.W.II."/>
            <person name="Tabima J.F."/>
            <person name="Weisberg A.J."/>
            <person name="Dantas Lopes L."/>
            <person name="Wiseman M.S."/>
            <person name="Wiseman M.S."/>
            <person name="Pupko T."/>
            <person name="Belcher M.S."/>
            <person name="Sechler A.J."/>
            <person name="Tancos M.A."/>
            <person name="Schroeder B.K."/>
            <person name="Murray T.D."/>
            <person name="Luster D.G."/>
            <person name="Schneider W.L."/>
            <person name="Rogers E."/>
            <person name="Andreote F.D."/>
            <person name="Grunwald N.J."/>
            <person name="Putnam M.L."/>
            <person name="Chang J.H."/>
        </authorList>
    </citation>
    <scope>NUCLEOTIDE SEQUENCE [LARGE SCALE GENOMIC DNA]</scope>
    <source>
        <strain evidence="1 2">DSM 15932</strain>
    </source>
</reference>
<dbReference type="KEGG" id="rfs:C1I64_16815"/>
<dbReference type="EMBL" id="CP028137">
    <property type="protein sequence ID" value="AZZ53533.1"/>
    <property type="molecule type" value="Genomic_DNA"/>
</dbReference>
<dbReference type="Proteomes" id="UP000285317">
    <property type="component" value="Chromosome"/>
</dbReference>
<evidence type="ECO:0000313" key="2">
    <source>
        <dbReference type="Proteomes" id="UP000285317"/>
    </source>
</evidence>
<organism evidence="1 2">
    <name type="scientific">Rathayibacter festucae DSM 15932</name>
    <dbReference type="NCBI Taxonomy" id="1328866"/>
    <lineage>
        <taxon>Bacteria</taxon>
        <taxon>Bacillati</taxon>
        <taxon>Actinomycetota</taxon>
        <taxon>Actinomycetes</taxon>
        <taxon>Micrococcales</taxon>
        <taxon>Microbacteriaceae</taxon>
        <taxon>Rathayibacter</taxon>
    </lineage>
</organism>
<evidence type="ECO:0008006" key="3">
    <source>
        <dbReference type="Google" id="ProtNLM"/>
    </source>
</evidence>
<name>A0A3Q9UUR7_9MICO</name>
<proteinExistence type="predicted"/>